<evidence type="ECO:0000256" key="5">
    <source>
        <dbReference type="SAM" id="Phobius"/>
    </source>
</evidence>
<dbReference type="Proteomes" id="UP000015351">
    <property type="component" value="Unassembled WGS sequence"/>
</dbReference>
<evidence type="ECO:0000256" key="1">
    <source>
        <dbReference type="ARBA" id="ARBA00004141"/>
    </source>
</evidence>
<dbReference type="InterPro" id="IPR016181">
    <property type="entry name" value="Acyl_CoA_acyltransferase"/>
</dbReference>
<keyword evidence="4 5" id="KW-0472">Membrane</keyword>
<dbReference type="InterPro" id="IPR000182">
    <property type="entry name" value="GNAT_dom"/>
</dbReference>
<keyword evidence="8" id="KW-1185">Reference proteome</keyword>
<evidence type="ECO:0000313" key="7">
    <source>
        <dbReference type="EMBL" id="EPX79187.1"/>
    </source>
</evidence>
<reference evidence="8" key="1">
    <citation type="journal article" date="2013" name="Stand. Genomic Sci.">
        <title>Genome sequence of the Litoreibacter arenae type strain (DSM 19593(T)), a member of the Roseobacter clade isolated from sea sand.</title>
        <authorList>
            <person name="Riedel T."/>
            <person name="Fiebig A."/>
            <person name="Petersen J."/>
            <person name="Gronow S."/>
            <person name="Kyrpides N.C."/>
            <person name="Goker M."/>
            <person name="Klenk H.P."/>
        </authorList>
    </citation>
    <scope>NUCLEOTIDE SEQUENCE [LARGE SCALE GENOMIC DNA]</scope>
    <source>
        <strain evidence="8">DSM 19593</strain>
    </source>
</reference>
<feature type="domain" description="N-acetyltransferase" evidence="6">
    <location>
        <begin position="166"/>
        <end position="318"/>
    </location>
</feature>
<dbReference type="OrthoDB" id="7811810at2"/>
<dbReference type="HOGENOM" id="CLU_645284_0_0_5"/>
<dbReference type="PROSITE" id="PS51186">
    <property type="entry name" value="GNAT"/>
    <property type="match status" value="1"/>
</dbReference>
<keyword evidence="2 5" id="KW-0812">Transmembrane</keyword>
<evidence type="ECO:0000259" key="6">
    <source>
        <dbReference type="PROSITE" id="PS51186"/>
    </source>
</evidence>
<dbReference type="CDD" id="cd04301">
    <property type="entry name" value="NAT_SF"/>
    <property type="match status" value="1"/>
</dbReference>
<protein>
    <recommendedName>
        <fullName evidence="6">N-acetyltransferase domain-containing protein</fullName>
    </recommendedName>
</protein>
<feature type="transmembrane region" description="Helical" evidence="5">
    <location>
        <begin position="44"/>
        <end position="61"/>
    </location>
</feature>
<dbReference type="Gene3D" id="3.40.630.30">
    <property type="match status" value="1"/>
</dbReference>
<comment type="subcellular location">
    <subcellularLocation>
        <location evidence="1">Membrane</location>
        <topology evidence="1">Multi-pass membrane protein</topology>
    </subcellularLocation>
</comment>
<feature type="transmembrane region" description="Helical" evidence="5">
    <location>
        <begin position="93"/>
        <end position="111"/>
    </location>
</feature>
<dbReference type="InterPro" id="IPR035952">
    <property type="entry name" value="Rhomboid-like_sf"/>
</dbReference>
<feature type="transmembrane region" description="Helical" evidence="5">
    <location>
        <begin position="118"/>
        <end position="135"/>
    </location>
</feature>
<evidence type="ECO:0000256" key="2">
    <source>
        <dbReference type="ARBA" id="ARBA00022692"/>
    </source>
</evidence>
<proteinExistence type="predicted"/>
<name>S9QH74_9RHOB</name>
<dbReference type="SUPFAM" id="SSF55729">
    <property type="entry name" value="Acyl-CoA N-acyltransferases (Nat)"/>
    <property type="match status" value="1"/>
</dbReference>
<evidence type="ECO:0000256" key="4">
    <source>
        <dbReference type="ARBA" id="ARBA00023136"/>
    </source>
</evidence>
<dbReference type="Pfam" id="PF01694">
    <property type="entry name" value="Rhomboid"/>
    <property type="match status" value="1"/>
</dbReference>
<dbReference type="GO" id="GO:0016020">
    <property type="term" value="C:membrane"/>
    <property type="evidence" value="ECO:0007669"/>
    <property type="project" value="UniProtKB-SubCell"/>
</dbReference>
<dbReference type="eggNOG" id="COG0456">
    <property type="taxonomic scope" value="Bacteria"/>
</dbReference>
<dbReference type="GO" id="GO:0004252">
    <property type="term" value="F:serine-type endopeptidase activity"/>
    <property type="evidence" value="ECO:0007669"/>
    <property type="project" value="InterPro"/>
</dbReference>
<organism evidence="7 8">
    <name type="scientific">Litoreibacter arenae DSM 19593</name>
    <dbReference type="NCBI Taxonomy" id="1123360"/>
    <lineage>
        <taxon>Bacteria</taxon>
        <taxon>Pseudomonadati</taxon>
        <taxon>Pseudomonadota</taxon>
        <taxon>Alphaproteobacteria</taxon>
        <taxon>Rhodobacterales</taxon>
        <taxon>Roseobacteraceae</taxon>
        <taxon>Litoreibacter</taxon>
    </lineage>
</organism>
<dbReference type="STRING" id="1123360.thalar_02012"/>
<dbReference type="SUPFAM" id="SSF144091">
    <property type="entry name" value="Rhomboid-like"/>
    <property type="match status" value="1"/>
</dbReference>
<sequence>MMPVTLALCALAIIGYLGFGAASPDAPPDNLADALLAVFRHGNIRHVGLNVALLLIAGPITESRLGSAWTLVMVALSAVLGTIAQFYLVGPAFVGLSGPVYAMIACAVLTTVRPENQIWVAVAIAAVLGAEIYWLSDKIAIYPHLLSTLIGGSFAMLSSLFGSKHPTLKPMQYSHVSQVVAIINETDEDDAAEAENLLLDEGVDGMFVLMHKGRVVGVTGYEPDDQVDDVCWLSWTYLAQEYLGQGYGSQMMNDLLGKLNKQGYRKVFIATSDYKDFGRSIYAGAHRMYEDFGAEVEMTLPDYHNVGEAKIVYGLENPEFQAGEPPMPSEKTGIAISGIAPEPETKGVVGLIWQETPAGVAGLDHYLEKARGQQARIAVIALPSDLSRENAEALETHGFKEAGKLTDYYSLGLHQVWWMCSLANQ</sequence>
<dbReference type="Pfam" id="PF00583">
    <property type="entry name" value="Acetyltransf_1"/>
    <property type="match status" value="1"/>
</dbReference>
<keyword evidence="3 5" id="KW-1133">Transmembrane helix</keyword>
<evidence type="ECO:0000313" key="8">
    <source>
        <dbReference type="Proteomes" id="UP000015351"/>
    </source>
</evidence>
<evidence type="ECO:0000256" key="3">
    <source>
        <dbReference type="ARBA" id="ARBA00022989"/>
    </source>
</evidence>
<dbReference type="InterPro" id="IPR022764">
    <property type="entry name" value="Peptidase_S54_rhomboid_dom"/>
</dbReference>
<accession>S9QH74</accession>
<dbReference type="AlphaFoldDB" id="S9QH74"/>
<dbReference type="GO" id="GO:0016747">
    <property type="term" value="F:acyltransferase activity, transferring groups other than amino-acyl groups"/>
    <property type="evidence" value="ECO:0007669"/>
    <property type="project" value="InterPro"/>
</dbReference>
<dbReference type="EMBL" id="AONI01000010">
    <property type="protein sequence ID" value="EPX79187.1"/>
    <property type="molecule type" value="Genomic_DNA"/>
</dbReference>
<dbReference type="PANTHER" id="PTHR43066">
    <property type="entry name" value="RHOMBOID-RELATED PROTEIN"/>
    <property type="match status" value="1"/>
</dbReference>
<feature type="transmembrane region" description="Helical" evidence="5">
    <location>
        <begin position="68"/>
        <end position="87"/>
    </location>
</feature>
<feature type="transmembrane region" description="Helical" evidence="5">
    <location>
        <begin position="141"/>
        <end position="161"/>
    </location>
</feature>
<gene>
    <name evidence="7" type="ORF">thalar_02012</name>
</gene>
<dbReference type="Gene3D" id="1.20.1540.10">
    <property type="entry name" value="Rhomboid-like"/>
    <property type="match status" value="1"/>
</dbReference>
<comment type="caution">
    <text evidence="7">The sequence shown here is derived from an EMBL/GenBank/DDBJ whole genome shotgun (WGS) entry which is preliminary data.</text>
</comment>
<dbReference type="PATRIC" id="fig|1123360.3.peg.1988"/>